<gene>
    <name evidence="2" type="ORF">T440DRAFT_459974</name>
</gene>
<feature type="compositionally biased region" description="Low complexity" evidence="1">
    <location>
        <begin position="373"/>
        <end position="385"/>
    </location>
</feature>
<feature type="region of interest" description="Disordered" evidence="1">
    <location>
        <begin position="131"/>
        <end position="341"/>
    </location>
</feature>
<feature type="region of interest" description="Disordered" evidence="1">
    <location>
        <begin position="364"/>
        <end position="385"/>
    </location>
</feature>
<feature type="compositionally biased region" description="Polar residues" evidence="1">
    <location>
        <begin position="1"/>
        <end position="15"/>
    </location>
</feature>
<dbReference type="OrthoDB" id="5409998at2759"/>
<dbReference type="Proteomes" id="UP000799423">
    <property type="component" value="Unassembled WGS sequence"/>
</dbReference>
<dbReference type="EMBL" id="MU006344">
    <property type="protein sequence ID" value="KAF2845576.1"/>
    <property type="molecule type" value="Genomic_DNA"/>
</dbReference>
<reference evidence="2" key="1">
    <citation type="submission" date="2020-01" db="EMBL/GenBank/DDBJ databases">
        <authorList>
            <consortium name="DOE Joint Genome Institute"/>
            <person name="Haridas S."/>
            <person name="Albert R."/>
            <person name="Binder M."/>
            <person name="Bloem J."/>
            <person name="Labutti K."/>
            <person name="Salamov A."/>
            <person name="Andreopoulos B."/>
            <person name="Baker S.E."/>
            <person name="Barry K."/>
            <person name="Bills G."/>
            <person name="Bluhm B.H."/>
            <person name="Cannon C."/>
            <person name="Castanera R."/>
            <person name="Culley D.E."/>
            <person name="Daum C."/>
            <person name="Ezra D."/>
            <person name="Gonzalez J.B."/>
            <person name="Henrissat B."/>
            <person name="Kuo A."/>
            <person name="Liang C."/>
            <person name="Lipzen A."/>
            <person name="Lutzoni F."/>
            <person name="Magnuson J."/>
            <person name="Mondo S."/>
            <person name="Nolan M."/>
            <person name="Ohm R."/>
            <person name="Pangilinan J."/>
            <person name="Park H.-J."/>
            <person name="Ramirez L."/>
            <person name="Alfaro M."/>
            <person name="Sun H."/>
            <person name="Tritt A."/>
            <person name="Yoshinaga Y."/>
            <person name="Zwiers L.-H."/>
            <person name="Turgeon B.G."/>
            <person name="Goodwin S.B."/>
            <person name="Spatafora J.W."/>
            <person name="Crous P.W."/>
            <person name="Grigoriev I.V."/>
        </authorList>
    </citation>
    <scope>NUCLEOTIDE SEQUENCE</scope>
    <source>
        <strain evidence="2">IPT5</strain>
    </source>
</reference>
<accession>A0A6A7AQK4</accession>
<sequence length="385" mass="41849">MAATNGGPQQAGQQEQHSKPPAPAPAPAPASPTSNPNLDTLQSMLNLIFIQSGRFIKEHQAGGGTGRMKLGMQRTVPVATDRFHDALDELENEVRLAQTVLRRDLALMKQARQKRDAAAKQHEAERARLAIKAKNAPAQTKEAPLPVEKVSTPAKPEVVTEKTPEPVAKVDEPEPASLQREEEHVPPPVKTSVDTPPRDPLFDATPTTANPQETEFDFDAIFGDAMDTTGDGNQDDMMDTSGNIDFNLDDGNEGPSLLRGLEDFAKDNDDDNAGQSNTMDIDFTMPDSVSNDLPNLTDISAPSATVNQETVPAPEETPAPKLEDSKPAIEPPTSQPKVEETMDNTATEDLMATMTTDNLDDLFNMDEYENPENSSFDDAFFNFND</sequence>
<evidence type="ECO:0000313" key="3">
    <source>
        <dbReference type="Proteomes" id="UP000799423"/>
    </source>
</evidence>
<feature type="compositionally biased region" description="Pro residues" evidence="1">
    <location>
        <begin position="20"/>
        <end position="30"/>
    </location>
</feature>
<evidence type="ECO:0000313" key="2">
    <source>
        <dbReference type="EMBL" id="KAF2845576.1"/>
    </source>
</evidence>
<feature type="compositionally biased region" description="Low complexity" evidence="1">
    <location>
        <begin position="309"/>
        <end position="320"/>
    </location>
</feature>
<feature type="compositionally biased region" description="Polar residues" evidence="1">
    <location>
        <begin position="287"/>
        <end position="308"/>
    </location>
</feature>
<organism evidence="2 3">
    <name type="scientific">Plenodomus tracheiphilus IPT5</name>
    <dbReference type="NCBI Taxonomy" id="1408161"/>
    <lineage>
        <taxon>Eukaryota</taxon>
        <taxon>Fungi</taxon>
        <taxon>Dikarya</taxon>
        <taxon>Ascomycota</taxon>
        <taxon>Pezizomycotina</taxon>
        <taxon>Dothideomycetes</taxon>
        <taxon>Pleosporomycetidae</taxon>
        <taxon>Pleosporales</taxon>
        <taxon>Pleosporineae</taxon>
        <taxon>Leptosphaeriaceae</taxon>
        <taxon>Plenodomus</taxon>
    </lineage>
</organism>
<feature type="compositionally biased region" description="Basic and acidic residues" evidence="1">
    <location>
        <begin position="158"/>
        <end position="172"/>
    </location>
</feature>
<feature type="region of interest" description="Disordered" evidence="1">
    <location>
        <begin position="1"/>
        <end position="38"/>
    </location>
</feature>
<dbReference type="AlphaFoldDB" id="A0A6A7AQK4"/>
<proteinExistence type="predicted"/>
<name>A0A6A7AQK4_9PLEO</name>
<protein>
    <submittedName>
        <fullName evidence="2">Uncharacterized protein</fullName>
    </submittedName>
</protein>
<keyword evidence="3" id="KW-1185">Reference proteome</keyword>
<evidence type="ECO:0000256" key="1">
    <source>
        <dbReference type="SAM" id="MobiDB-lite"/>
    </source>
</evidence>